<evidence type="ECO:0000256" key="1">
    <source>
        <dbReference type="SAM" id="Phobius"/>
    </source>
</evidence>
<evidence type="ECO:0000313" key="2">
    <source>
        <dbReference type="EMBL" id="JAD92339.1"/>
    </source>
</evidence>
<reference evidence="2" key="2">
    <citation type="journal article" date="2015" name="Data Brief">
        <title>Shoot transcriptome of the giant reed, Arundo donax.</title>
        <authorList>
            <person name="Barrero R.A."/>
            <person name="Guerrero F.D."/>
            <person name="Moolhuijzen P."/>
            <person name="Goolsby J.A."/>
            <person name="Tidwell J."/>
            <person name="Bellgard S.E."/>
            <person name="Bellgard M.I."/>
        </authorList>
    </citation>
    <scope>NUCLEOTIDE SEQUENCE</scope>
    <source>
        <tissue evidence="2">Shoot tissue taken approximately 20 cm above the soil surface</tissue>
    </source>
</reference>
<keyword evidence="1" id="KW-0472">Membrane</keyword>
<sequence>MKAGIDTLCIVLCSATPHKPRSILFSTFVRFTLIQITGLYYYYSFVIATKE</sequence>
<protein>
    <submittedName>
        <fullName evidence="2">Uncharacterized protein</fullName>
    </submittedName>
</protein>
<feature type="transmembrane region" description="Helical" evidence="1">
    <location>
        <begin position="23"/>
        <end position="43"/>
    </location>
</feature>
<keyword evidence="1" id="KW-1133">Transmembrane helix</keyword>
<dbReference type="EMBL" id="GBRH01205556">
    <property type="protein sequence ID" value="JAD92339.1"/>
    <property type="molecule type" value="Transcribed_RNA"/>
</dbReference>
<name>A0A0A9DUT9_ARUDO</name>
<proteinExistence type="predicted"/>
<organism evidence="2">
    <name type="scientific">Arundo donax</name>
    <name type="common">Giant reed</name>
    <name type="synonym">Donax arundinaceus</name>
    <dbReference type="NCBI Taxonomy" id="35708"/>
    <lineage>
        <taxon>Eukaryota</taxon>
        <taxon>Viridiplantae</taxon>
        <taxon>Streptophyta</taxon>
        <taxon>Embryophyta</taxon>
        <taxon>Tracheophyta</taxon>
        <taxon>Spermatophyta</taxon>
        <taxon>Magnoliopsida</taxon>
        <taxon>Liliopsida</taxon>
        <taxon>Poales</taxon>
        <taxon>Poaceae</taxon>
        <taxon>PACMAD clade</taxon>
        <taxon>Arundinoideae</taxon>
        <taxon>Arundineae</taxon>
        <taxon>Arundo</taxon>
    </lineage>
</organism>
<reference evidence="2" key="1">
    <citation type="submission" date="2014-09" db="EMBL/GenBank/DDBJ databases">
        <authorList>
            <person name="Magalhaes I.L.F."/>
            <person name="Oliveira U."/>
            <person name="Santos F.R."/>
            <person name="Vidigal T.H.D.A."/>
            <person name="Brescovit A.D."/>
            <person name="Santos A.J."/>
        </authorList>
    </citation>
    <scope>NUCLEOTIDE SEQUENCE</scope>
    <source>
        <tissue evidence="2">Shoot tissue taken approximately 20 cm above the soil surface</tissue>
    </source>
</reference>
<dbReference type="AlphaFoldDB" id="A0A0A9DUT9"/>
<keyword evidence="1" id="KW-0812">Transmembrane</keyword>
<accession>A0A0A9DUT9</accession>